<name>A0A1C0B831_9BACT</name>
<evidence type="ECO:0000259" key="2">
    <source>
        <dbReference type="PROSITE" id="PS50206"/>
    </source>
</evidence>
<gene>
    <name evidence="3" type="ORF">AAX29_00783</name>
    <name evidence="4" type="ORF">FE246_01060</name>
</gene>
<dbReference type="AlphaFoldDB" id="A0A1C0B831"/>
<comment type="caution">
    <text evidence="3">The sequence shown here is derived from an EMBL/GenBank/DDBJ whole genome shotgun (WGS) entry which is preliminary data.</text>
</comment>
<reference evidence="5" key="2">
    <citation type="submission" date="2015-05" db="EMBL/GenBank/DDBJ databases">
        <authorList>
            <person name="Rovetto F."/>
            <person name="Cocolin L."/>
            <person name="Illeghems K."/>
            <person name="Van Nieuwerburgh F."/>
            <person name="Houf K."/>
        </authorList>
    </citation>
    <scope>NUCLEOTIDE SEQUENCE [LARGE SCALE GENOMIC DNA]</scope>
    <source>
        <strain evidence="5">DU22</strain>
    </source>
</reference>
<dbReference type="SMART" id="SM00450">
    <property type="entry name" value="RHOD"/>
    <property type="match status" value="1"/>
</dbReference>
<dbReference type="PATRIC" id="fig|544718.43.peg.298"/>
<evidence type="ECO:0000313" key="5">
    <source>
        <dbReference type="Proteomes" id="UP000093281"/>
    </source>
</evidence>
<dbReference type="Gene3D" id="3.40.250.10">
    <property type="entry name" value="Rhodanese-like domain"/>
    <property type="match status" value="1"/>
</dbReference>
<dbReference type="Pfam" id="PF00581">
    <property type="entry name" value="Rhodanese"/>
    <property type="match status" value="1"/>
</dbReference>
<accession>A0A1C0B831</accession>
<dbReference type="RefSeq" id="WP_066181202.1">
    <property type="nucleotide sequence ID" value="NZ_LCUJ01000002.1"/>
</dbReference>
<dbReference type="SUPFAM" id="SSF52821">
    <property type="entry name" value="Rhodanese/Cell cycle control phosphatase"/>
    <property type="match status" value="1"/>
</dbReference>
<dbReference type="EMBL" id="LCUJ01000002">
    <property type="protein sequence ID" value="OCL99733.1"/>
    <property type="molecule type" value="Genomic_DNA"/>
</dbReference>
<dbReference type="InterPro" id="IPR001763">
    <property type="entry name" value="Rhodanese-like_dom"/>
</dbReference>
<dbReference type="CDD" id="cd00158">
    <property type="entry name" value="RHOD"/>
    <property type="match status" value="1"/>
</dbReference>
<evidence type="ECO:0000313" key="6">
    <source>
        <dbReference type="Proteomes" id="UP000308001"/>
    </source>
</evidence>
<organism evidence="3 5">
    <name type="scientific">Aliarcobacter thereius</name>
    <dbReference type="NCBI Taxonomy" id="544718"/>
    <lineage>
        <taxon>Bacteria</taxon>
        <taxon>Pseudomonadati</taxon>
        <taxon>Campylobacterota</taxon>
        <taxon>Epsilonproteobacteria</taxon>
        <taxon>Campylobacterales</taxon>
        <taxon>Arcobacteraceae</taxon>
        <taxon>Aliarcobacter</taxon>
    </lineage>
</organism>
<dbReference type="Proteomes" id="UP000093281">
    <property type="component" value="Unassembled WGS sequence"/>
</dbReference>
<reference evidence="3" key="1">
    <citation type="submission" date="2015-05" db="EMBL/GenBank/DDBJ databases">
        <authorList>
            <person name="Wang D.B."/>
            <person name="Wang M."/>
        </authorList>
    </citation>
    <scope>NUCLEOTIDE SEQUENCE [LARGE SCALE GENOMIC DNA]</scope>
    <source>
        <strain evidence="3">DU22</strain>
    </source>
</reference>
<dbReference type="OrthoDB" id="5365569at2"/>
<reference evidence="4 6" key="3">
    <citation type="submission" date="2019-05" db="EMBL/GenBank/DDBJ databases">
        <title>Arcobacter cibarius and Arcobacter thereius providing challenges in identification an antibiotic susceptibility and Quinolone resistance.</title>
        <authorList>
            <person name="Busch A."/>
            <person name="Hanel I."/>
            <person name="Hotzel H."/>
            <person name="Tomaso H."/>
        </authorList>
    </citation>
    <scope>NUCLEOTIDE SEQUENCE [LARGE SCALE GENOMIC DNA]</scope>
    <source>
        <strain evidence="4 6">17CS1191_2</strain>
    </source>
</reference>
<sequence length="171" mass="19319">MEILKIFTFLSLLSCSLFSAEFISYDEFSKKLKDEAKKSGMMATTQEVKDALKAKDWAVVDVRTMEEWAGAAIKGSYRVGRETPEKALENIVLDDDDNFVKDKLVVVCNTASRAAIEAQAFKQMGFTTVKIYEINKWIDECNPVVTKYTSGDYKGGTKTKFGNYYAEHCKK</sequence>
<feature type="signal peptide" evidence="1">
    <location>
        <begin position="1"/>
        <end position="19"/>
    </location>
</feature>
<dbReference type="EMBL" id="VBUF01000001">
    <property type="protein sequence ID" value="TLS73102.1"/>
    <property type="molecule type" value="Genomic_DNA"/>
</dbReference>
<evidence type="ECO:0000313" key="3">
    <source>
        <dbReference type="EMBL" id="OCL99733.1"/>
    </source>
</evidence>
<feature type="domain" description="Rhodanese" evidence="2">
    <location>
        <begin position="53"/>
        <end position="146"/>
    </location>
</feature>
<dbReference type="InterPro" id="IPR036873">
    <property type="entry name" value="Rhodanese-like_dom_sf"/>
</dbReference>
<feature type="chain" id="PRO_5044058088" evidence="1">
    <location>
        <begin position="20"/>
        <end position="171"/>
    </location>
</feature>
<proteinExistence type="predicted"/>
<evidence type="ECO:0000256" key="1">
    <source>
        <dbReference type="SAM" id="SignalP"/>
    </source>
</evidence>
<dbReference type="STRING" id="544718.AAX25_00302"/>
<protein>
    <submittedName>
        <fullName evidence="3">Molybdopterin biosynthesis protein MoeB</fullName>
    </submittedName>
    <submittedName>
        <fullName evidence="4">Rhodanese-like domain-containing protein</fullName>
    </submittedName>
</protein>
<keyword evidence="1" id="KW-0732">Signal</keyword>
<dbReference type="Proteomes" id="UP000308001">
    <property type="component" value="Unassembled WGS sequence"/>
</dbReference>
<evidence type="ECO:0000313" key="4">
    <source>
        <dbReference type="EMBL" id="TLS73102.1"/>
    </source>
</evidence>
<dbReference type="PROSITE" id="PS50206">
    <property type="entry name" value="RHODANESE_3"/>
    <property type="match status" value="1"/>
</dbReference>